<accession>A0ABP1S1Z8</accession>
<keyword evidence="1" id="KW-0812">Transmembrane</keyword>
<dbReference type="EMBL" id="CAXLJM020000148">
    <property type="protein sequence ID" value="CAL8141753.1"/>
    <property type="molecule type" value="Genomic_DNA"/>
</dbReference>
<feature type="transmembrane region" description="Helical" evidence="1">
    <location>
        <begin position="21"/>
        <end position="41"/>
    </location>
</feature>
<sequence length="79" mass="9002">MGLKKIGLSGLTWTSIKKNPAILPIYGLVGIAMGIAGFYIVRLATRNPEVTWSRARNPEPWNEYKDKQYKVSINLLYIY</sequence>
<evidence type="ECO:0000313" key="3">
    <source>
        <dbReference type="Proteomes" id="UP001642540"/>
    </source>
</evidence>
<dbReference type="Proteomes" id="UP001642540">
    <property type="component" value="Unassembled WGS sequence"/>
</dbReference>
<name>A0ABP1S1Z8_9HEXA</name>
<organism evidence="2 3">
    <name type="scientific">Orchesella dallaii</name>
    <dbReference type="NCBI Taxonomy" id="48710"/>
    <lineage>
        <taxon>Eukaryota</taxon>
        <taxon>Metazoa</taxon>
        <taxon>Ecdysozoa</taxon>
        <taxon>Arthropoda</taxon>
        <taxon>Hexapoda</taxon>
        <taxon>Collembola</taxon>
        <taxon>Entomobryomorpha</taxon>
        <taxon>Entomobryoidea</taxon>
        <taxon>Orchesellidae</taxon>
        <taxon>Orchesellinae</taxon>
        <taxon>Orchesella</taxon>
    </lineage>
</organism>
<proteinExistence type="predicted"/>
<keyword evidence="1" id="KW-1133">Transmembrane helix</keyword>
<evidence type="ECO:0008006" key="4">
    <source>
        <dbReference type="Google" id="ProtNLM"/>
    </source>
</evidence>
<reference evidence="2 3" key="1">
    <citation type="submission" date="2024-08" db="EMBL/GenBank/DDBJ databases">
        <authorList>
            <person name="Cucini C."/>
            <person name="Frati F."/>
        </authorList>
    </citation>
    <scope>NUCLEOTIDE SEQUENCE [LARGE SCALE GENOMIC DNA]</scope>
</reference>
<evidence type="ECO:0000313" key="2">
    <source>
        <dbReference type="EMBL" id="CAL8141753.1"/>
    </source>
</evidence>
<keyword evidence="1" id="KW-0472">Membrane</keyword>
<protein>
    <recommendedName>
        <fullName evidence="4">NADH dehydrogenase [ubiquinone] 1 alpha subcomplex subunit 4-like 2</fullName>
    </recommendedName>
</protein>
<keyword evidence="3" id="KW-1185">Reference proteome</keyword>
<dbReference type="PANTHER" id="PTHR14256:SF1">
    <property type="entry name" value="GEO09626P1"/>
    <property type="match status" value="1"/>
</dbReference>
<gene>
    <name evidence="2" type="ORF">ODALV1_LOCUS28846</name>
</gene>
<dbReference type="Pfam" id="PF06522">
    <property type="entry name" value="B12D"/>
    <property type="match status" value="1"/>
</dbReference>
<dbReference type="PANTHER" id="PTHR14256">
    <property type="entry name" value="NADH-UBIQUINONE OXIDOREDUCTASE MLRQ SUBUNIT"/>
    <property type="match status" value="1"/>
</dbReference>
<dbReference type="InterPro" id="IPR010530">
    <property type="entry name" value="B12D"/>
</dbReference>
<comment type="caution">
    <text evidence="2">The sequence shown here is derived from an EMBL/GenBank/DDBJ whole genome shotgun (WGS) entry which is preliminary data.</text>
</comment>
<evidence type="ECO:0000256" key="1">
    <source>
        <dbReference type="SAM" id="Phobius"/>
    </source>
</evidence>